<dbReference type="EMBL" id="ANOG01000593">
    <property type="protein sequence ID" value="EMI18952.1"/>
    <property type="molecule type" value="Genomic_DNA"/>
</dbReference>
<dbReference type="Pfam" id="PF04542">
    <property type="entry name" value="Sigma70_r2"/>
    <property type="match status" value="1"/>
</dbReference>
<dbReference type="PATRIC" id="fig|1265738.3.peg.4128"/>
<evidence type="ECO:0000256" key="4">
    <source>
        <dbReference type="ARBA" id="ARBA00023163"/>
    </source>
</evidence>
<evidence type="ECO:0000313" key="6">
    <source>
        <dbReference type="EMBL" id="EMI18952.1"/>
    </source>
</evidence>
<dbReference type="Gene3D" id="1.10.1740.10">
    <property type="match status" value="1"/>
</dbReference>
<dbReference type="InterPro" id="IPR039425">
    <property type="entry name" value="RNA_pol_sigma-70-like"/>
</dbReference>
<dbReference type="InterPro" id="IPR014331">
    <property type="entry name" value="RNA_pol_sigma70_ECF_RHOBA"/>
</dbReference>
<dbReference type="InterPro" id="IPR013324">
    <property type="entry name" value="RNA_pol_sigma_r3/r4-like"/>
</dbReference>
<gene>
    <name evidence="6" type="ORF">RMSM_04123</name>
</gene>
<dbReference type="NCBIfam" id="TIGR02937">
    <property type="entry name" value="sigma70-ECF"/>
    <property type="match status" value="1"/>
</dbReference>
<protein>
    <submittedName>
        <fullName evidence="6">RNA polymerase sigma-70 ECF-like, Rhodopirellula baltica</fullName>
    </submittedName>
</protein>
<dbReference type="GO" id="GO:0006352">
    <property type="term" value="P:DNA-templated transcription initiation"/>
    <property type="evidence" value="ECO:0007669"/>
    <property type="project" value="InterPro"/>
</dbReference>
<dbReference type="PANTHER" id="PTHR43133:SF51">
    <property type="entry name" value="RNA POLYMERASE SIGMA FACTOR"/>
    <property type="match status" value="1"/>
</dbReference>
<keyword evidence="3" id="KW-0731">Sigma factor</keyword>
<dbReference type="GO" id="GO:0016987">
    <property type="term" value="F:sigma factor activity"/>
    <property type="evidence" value="ECO:0007669"/>
    <property type="project" value="UniProtKB-KW"/>
</dbReference>
<keyword evidence="2" id="KW-0805">Transcription regulation</keyword>
<organism evidence="6 7">
    <name type="scientific">Rhodopirellula maiorica SM1</name>
    <dbReference type="NCBI Taxonomy" id="1265738"/>
    <lineage>
        <taxon>Bacteria</taxon>
        <taxon>Pseudomonadati</taxon>
        <taxon>Planctomycetota</taxon>
        <taxon>Planctomycetia</taxon>
        <taxon>Pirellulales</taxon>
        <taxon>Pirellulaceae</taxon>
        <taxon>Novipirellula</taxon>
    </lineage>
</organism>
<sequence length="185" mass="20955">MEDANQHDPATLEKLPEGEFMRLFIKHEPALRAFARSILPDWQLVDDTLQEASVTMWEKLGQLHDQAGFLPWAKVIVRFKCLSAVDKLRRDRHVLSQQVLELIADEAETMDADEIVAIRSALAVCLTQFTPPHRELLLAPYAGDGRVKQIADRGSKSVNALYKLLGRLRQRLASCIRGQLEPEMS</sequence>
<dbReference type="AlphaFoldDB" id="M5RU87"/>
<evidence type="ECO:0000256" key="2">
    <source>
        <dbReference type="ARBA" id="ARBA00023015"/>
    </source>
</evidence>
<dbReference type="InterPro" id="IPR007627">
    <property type="entry name" value="RNA_pol_sigma70_r2"/>
</dbReference>
<dbReference type="InterPro" id="IPR014284">
    <property type="entry name" value="RNA_pol_sigma-70_dom"/>
</dbReference>
<evidence type="ECO:0000256" key="1">
    <source>
        <dbReference type="ARBA" id="ARBA00010641"/>
    </source>
</evidence>
<dbReference type="Proteomes" id="UP000011991">
    <property type="component" value="Unassembled WGS sequence"/>
</dbReference>
<evidence type="ECO:0000256" key="3">
    <source>
        <dbReference type="ARBA" id="ARBA00023082"/>
    </source>
</evidence>
<evidence type="ECO:0000313" key="7">
    <source>
        <dbReference type="Proteomes" id="UP000011991"/>
    </source>
</evidence>
<dbReference type="InterPro" id="IPR013325">
    <property type="entry name" value="RNA_pol_sigma_r2"/>
</dbReference>
<accession>M5RU87</accession>
<dbReference type="SUPFAM" id="SSF88659">
    <property type="entry name" value="Sigma3 and sigma4 domains of RNA polymerase sigma factors"/>
    <property type="match status" value="1"/>
</dbReference>
<dbReference type="PANTHER" id="PTHR43133">
    <property type="entry name" value="RNA POLYMERASE ECF-TYPE SIGMA FACTO"/>
    <property type="match status" value="1"/>
</dbReference>
<dbReference type="OrthoDB" id="6383365at2"/>
<comment type="similarity">
    <text evidence="1">Belongs to the sigma-70 factor family. ECF subfamily.</text>
</comment>
<dbReference type="SUPFAM" id="SSF88946">
    <property type="entry name" value="Sigma2 domain of RNA polymerase sigma factors"/>
    <property type="match status" value="1"/>
</dbReference>
<keyword evidence="4" id="KW-0804">Transcription</keyword>
<feature type="domain" description="RNA polymerase sigma-70 region 2" evidence="5">
    <location>
        <begin position="23"/>
        <end position="90"/>
    </location>
</feature>
<dbReference type="NCBIfam" id="TIGR02989">
    <property type="entry name" value="Sig-70_gvs1"/>
    <property type="match status" value="1"/>
</dbReference>
<name>M5RU87_9BACT</name>
<comment type="caution">
    <text evidence="6">The sequence shown here is derived from an EMBL/GenBank/DDBJ whole genome shotgun (WGS) entry which is preliminary data.</text>
</comment>
<reference evidence="6 7" key="1">
    <citation type="journal article" date="2013" name="Mar. Genomics">
        <title>Expression of sulfatases in Rhodopirellula baltica and the diversity of sulfatases in the genus Rhodopirellula.</title>
        <authorList>
            <person name="Wegner C.E."/>
            <person name="Richter-Heitmann T."/>
            <person name="Klindworth A."/>
            <person name="Klockow C."/>
            <person name="Richter M."/>
            <person name="Achstetter T."/>
            <person name="Glockner F.O."/>
            <person name="Harder J."/>
        </authorList>
    </citation>
    <scope>NUCLEOTIDE SEQUENCE [LARGE SCALE GENOMIC DNA]</scope>
    <source>
        <strain evidence="6 7">SM1</strain>
    </source>
</reference>
<keyword evidence="7" id="KW-1185">Reference proteome</keyword>
<proteinExistence type="inferred from homology"/>
<dbReference type="RefSeq" id="WP_008699745.1">
    <property type="nucleotide sequence ID" value="NZ_ANOG01000593.1"/>
</dbReference>
<evidence type="ECO:0000259" key="5">
    <source>
        <dbReference type="Pfam" id="PF04542"/>
    </source>
</evidence>